<evidence type="ECO:0000256" key="1">
    <source>
        <dbReference type="ARBA" id="ARBA00004123"/>
    </source>
</evidence>
<dbReference type="GO" id="GO:0000981">
    <property type="term" value="F:DNA-binding transcription factor activity, RNA polymerase II-specific"/>
    <property type="evidence" value="ECO:0007669"/>
    <property type="project" value="TreeGrafter"/>
</dbReference>
<keyword evidence="3" id="KW-0677">Repeat</keyword>
<organism evidence="9 10">
    <name type="scientific">Hesseltinella vesiculosa</name>
    <dbReference type="NCBI Taxonomy" id="101127"/>
    <lineage>
        <taxon>Eukaryota</taxon>
        <taxon>Fungi</taxon>
        <taxon>Fungi incertae sedis</taxon>
        <taxon>Mucoromycota</taxon>
        <taxon>Mucoromycotina</taxon>
        <taxon>Mucoromycetes</taxon>
        <taxon>Mucorales</taxon>
        <taxon>Cunninghamellaceae</taxon>
        <taxon>Hesseltinella</taxon>
    </lineage>
</organism>
<dbReference type="STRING" id="101127.A0A1X2GIK3"/>
<keyword evidence="4 7" id="KW-0863">Zinc-finger</keyword>
<keyword evidence="6" id="KW-0539">Nucleus</keyword>
<dbReference type="FunFam" id="3.30.160.60:FF:000125">
    <property type="entry name" value="Putative zinc finger protein 143"/>
    <property type="match status" value="2"/>
</dbReference>
<evidence type="ECO:0000256" key="5">
    <source>
        <dbReference type="ARBA" id="ARBA00022833"/>
    </source>
</evidence>
<comment type="caution">
    <text evidence="9">The sequence shown here is derived from an EMBL/GenBank/DDBJ whole genome shotgun (WGS) entry which is preliminary data.</text>
</comment>
<dbReference type="Proteomes" id="UP000242146">
    <property type="component" value="Unassembled WGS sequence"/>
</dbReference>
<evidence type="ECO:0000256" key="4">
    <source>
        <dbReference type="ARBA" id="ARBA00022771"/>
    </source>
</evidence>
<name>A0A1X2GIK3_9FUNG</name>
<dbReference type="AlphaFoldDB" id="A0A1X2GIK3"/>
<evidence type="ECO:0000313" key="9">
    <source>
        <dbReference type="EMBL" id="ORX54551.1"/>
    </source>
</evidence>
<dbReference type="InterPro" id="IPR013087">
    <property type="entry name" value="Znf_C2H2_type"/>
</dbReference>
<feature type="domain" description="C2H2-type" evidence="8">
    <location>
        <begin position="94"/>
        <end position="123"/>
    </location>
</feature>
<feature type="domain" description="C2H2-type" evidence="8">
    <location>
        <begin position="31"/>
        <end position="63"/>
    </location>
</feature>
<evidence type="ECO:0000313" key="10">
    <source>
        <dbReference type="Proteomes" id="UP000242146"/>
    </source>
</evidence>
<dbReference type="GO" id="GO:0005634">
    <property type="term" value="C:nucleus"/>
    <property type="evidence" value="ECO:0007669"/>
    <property type="project" value="UniProtKB-SubCell"/>
</dbReference>
<dbReference type="SUPFAM" id="SSF57667">
    <property type="entry name" value="beta-beta-alpha zinc fingers"/>
    <property type="match status" value="2"/>
</dbReference>
<dbReference type="Pfam" id="PF00096">
    <property type="entry name" value="zf-C2H2"/>
    <property type="match status" value="2"/>
</dbReference>
<dbReference type="PROSITE" id="PS50157">
    <property type="entry name" value="ZINC_FINGER_C2H2_2"/>
    <property type="match status" value="3"/>
</dbReference>
<evidence type="ECO:0000256" key="2">
    <source>
        <dbReference type="ARBA" id="ARBA00022723"/>
    </source>
</evidence>
<keyword evidence="5" id="KW-0862">Zinc</keyword>
<feature type="domain" description="C2H2-type" evidence="8">
    <location>
        <begin position="64"/>
        <end position="93"/>
    </location>
</feature>
<dbReference type="PROSITE" id="PS00028">
    <property type="entry name" value="ZINC_FINGER_C2H2_1"/>
    <property type="match status" value="2"/>
</dbReference>
<dbReference type="Pfam" id="PF23561">
    <property type="entry name" value="zf-C2H2_15"/>
    <property type="match status" value="1"/>
</dbReference>
<keyword evidence="10" id="KW-1185">Reference proteome</keyword>
<dbReference type="OrthoDB" id="654211at2759"/>
<dbReference type="GO" id="GO:0007224">
    <property type="term" value="P:smoothened signaling pathway"/>
    <property type="evidence" value="ECO:0007669"/>
    <property type="project" value="TreeGrafter"/>
</dbReference>
<protein>
    <recommendedName>
        <fullName evidence="8">C2H2-type domain-containing protein</fullName>
    </recommendedName>
</protein>
<dbReference type="SMART" id="SM00355">
    <property type="entry name" value="ZnF_C2H2"/>
    <property type="match status" value="3"/>
</dbReference>
<proteinExistence type="predicted"/>
<reference evidence="9 10" key="1">
    <citation type="submission" date="2016-07" db="EMBL/GenBank/DDBJ databases">
        <title>Pervasive Adenine N6-methylation of Active Genes in Fungi.</title>
        <authorList>
            <consortium name="DOE Joint Genome Institute"/>
            <person name="Mondo S.J."/>
            <person name="Dannebaum R.O."/>
            <person name="Kuo R.C."/>
            <person name="Labutti K."/>
            <person name="Haridas S."/>
            <person name="Kuo A."/>
            <person name="Salamov A."/>
            <person name="Ahrendt S.R."/>
            <person name="Lipzen A."/>
            <person name="Sullivan W."/>
            <person name="Andreopoulos W.B."/>
            <person name="Clum A."/>
            <person name="Lindquist E."/>
            <person name="Daum C."/>
            <person name="Ramamoorthy G.K."/>
            <person name="Gryganskyi A."/>
            <person name="Culley D."/>
            <person name="Magnuson J.K."/>
            <person name="James T.Y."/>
            <person name="O'Malley M.A."/>
            <person name="Stajich J.E."/>
            <person name="Spatafora J.W."/>
            <person name="Visel A."/>
            <person name="Grigoriev I.V."/>
        </authorList>
    </citation>
    <scope>NUCLEOTIDE SEQUENCE [LARGE SCALE GENOMIC DNA]</scope>
    <source>
        <strain evidence="9 10">NRRL 3301</strain>
    </source>
</reference>
<dbReference type="EMBL" id="MCGT01000013">
    <property type="protein sequence ID" value="ORX54551.1"/>
    <property type="molecule type" value="Genomic_DNA"/>
</dbReference>
<dbReference type="InterPro" id="IPR056436">
    <property type="entry name" value="Znf-C2H2_ZIC1-5/GLI1-3-like"/>
</dbReference>
<dbReference type="Gene3D" id="3.30.160.60">
    <property type="entry name" value="Classic Zinc Finger"/>
    <property type="match status" value="3"/>
</dbReference>
<dbReference type="InterPro" id="IPR043359">
    <property type="entry name" value="GLI-like"/>
</dbReference>
<keyword evidence="2" id="KW-0479">Metal-binding</keyword>
<dbReference type="PANTHER" id="PTHR45718:SF6">
    <property type="entry name" value="ZINC FINGER PROTEIN GLI2"/>
    <property type="match status" value="1"/>
</dbReference>
<comment type="subcellular location">
    <subcellularLocation>
        <location evidence="1">Nucleus</location>
    </subcellularLocation>
</comment>
<dbReference type="InterPro" id="IPR036236">
    <property type="entry name" value="Znf_C2H2_sf"/>
</dbReference>
<evidence type="ECO:0000256" key="3">
    <source>
        <dbReference type="ARBA" id="ARBA00022737"/>
    </source>
</evidence>
<dbReference type="PANTHER" id="PTHR45718">
    <property type="entry name" value="TRANSCRIPTIONAL ACTIVATOR CUBITUS INTERRUPTUS"/>
    <property type="match status" value="1"/>
</dbReference>
<accession>A0A1X2GIK3</accession>
<evidence type="ECO:0000256" key="6">
    <source>
        <dbReference type="ARBA" id="ARBA00023242"/>
    </source>
</evidence>
<dbReference type="GO" id="GO:0000978">
    <property type="term" value="F:RNA polymerase II cis-regulatory region sequence-specific DNA binding"/>
    <property type="evidence" value="ECO:0007669"/>
    <property type="project" value="TreeGrafter"/>
</dbReference>
<evidence type="ECO:0000256" key="7">
    <source>
        <dbReference type="PROSITE-ProRule" id="PRU00042"/>
    </source>
</evidence>
<gene>
    <name evidence="9" type="ORF">DM01DRAFT_265925</name>
</gene>
<dbReference type="GO" id="GO:0008270">
    <property type="term" value="F:zinc ion binding"/>
    <property type="evidence" value="ECO:0007669"/>
    <property type="project" value="UniProtKB-KW"/>
</dbReference>
<evidence type="ECO:0000259" key="8">
    <source>
        <dbReference type="PROSITE" id="PS50157"/>
    </source>
</evidence>
<feature type="non-terminal residue" evidence="9">
    <location>
        <position position="128"/>
    </location>
</feature>
<sequence>MWRGCGQYHTGIRNLTDHIIEAHIGSGKPTYRCEWLNCRRNKKPFTKRHKICNHLRSHTGERPFVCAQPGCDKRFSRPDSLTTHIKTHSTVRPFVCSYEGCEKAYYHARSLKKHLRLHEITQTSSPMT</sequence>